<feature type="region of interest" description="Disordered" evidence="6">
    <location>
        <begin position="388"/>
        <end position="437"/>
    </location>
</feature>
<dbReference type="PANTHER" id="PTHR31190">
    <property type="entry name" value="DNA-BINDING DOMAIN"/>
    <property type="match status" value="1"/>
</dbReference>
<reference evidence="8" key="1">
    <citation type="submission" date="2020-06" db="EMBL/GenBank/DDBJ databases">
        <title>WGS assembly of Ceratodon purpureus strain R40.</title>
        <authorList>
            <person name="Carey S.B."/>
            <person name="Jenkins J."/>
            <person name="Shu S."/>
            <person name="Lovell J.T."/>
            <person name="Sreedasyam A."/>
            <person name="Maumus F."/>
            <person name="Tiley G.P."/>
            <person name="Fernandez-Pozo N."/>
            <person name="Barry K."/>
            <person name="Chen C."/>
            <person name="Wang M."/>
            <person name="Lipzen A."/>
            <person name="Daum C."/>
            <person name="Saski C.A."/>
            <person name="Payton A.C."/>
            <person name="Mcbreen J.C."/>
            <person name="Conrad R.E."/>
            <person name="Kollar L.M."/>
            <person name="Olsson S."/>
            <person name="Huttunen S."/>
            <person name="Landis J.B."/>
            <person name="Wickett N.J."/>
            <person name="Johnson M.G."/>
            <person name="Rensing S.A."/>
            <person name="Grimwood J."/>
            <person name="Schmutz J."/>
            <person name="Mcdaniel S.F."/>
        </authorList>
    </citation>
    <scope>NUCLEOTIDE SEQUENCE</scope>
    <source>
        <strain evidence="8">R40</strain>
    </source>
</reference>
<evidence type="ECO:0000259" key="7">
    <source>
        <dbReference type="PROSITE" id="PS51032"/>
    </source>
</evidence>
<evidence type="ECO:0000256" key="5">
    <source>
        <dbReference type="ARBA" id="ARBA00023242"/>
    </source>
</evidence>
<dbReference type="InterPro" id="IPR044808">
    <property type="entry name" value="ERF_plant"/>
</dbReference>
<keyword evidence="4" id="KW-0804">Transcription</keyword>
<feature type="region of interest" description="Disordered" evidence="6">
    <location>
        <begin position="97"/>
        <end position="150"/>
    </location>
</feature>
<dbReference type="Gene3D" id="3.30.730.10">
    <property type="entry name" value="AP2/ERF domain"/>
    <property type="match status" value="1"/>
</dbReference>
<dbReference type="Proteomes" id="UP000822688">
    <property type="component" value="Chromosome 3"/>
</dbReference>
<dbReference type="PROSITE" id="PS51032">
    <property type="entry name" value="AP2_ERF"/>
    <property type="match status" value="1"/>
</dbReference>
<evidence type="ECO:0000256" key="2">
    <source>
        <dbReference type="ARBA" id="ARBA00023015"/>
    </source>
</evidence>
<evidence type="ECO:0000313" key="9">
    <source>
        <dbReference type="Proteomes" id="UP000822688"/>
    </source>
</evidence>
<keyword evidence="3" id="KW-0238">DNA-binding</keyword>
<dbReference type="SMART" id="SM00380">
    <property type="entry name" value="AP2"/>
    <property type="match status" value="1"/>
</dbReference>
<comment type="caution">
    <text evidence="8">The sequence shown here is derived from an EMBL/GenBank/DDBJ whole genome shotgun (WGS) entry which is preliminary data.</text>
</comment>
<dbReference type="GO" id="GO:0005634">
    <property type="term" value="C:nucleus"/>
    <property type="evidence" value="ECO:0007669"/>
    <property type="project" value="UniProtKB-SubCell"/>
</dbReference>
<feature type="compositionally biased region" description="Polar residues" evidence="6">
    <location>
        <begin position="99"/>
        <end position="117"/>
    </location>
</feature>
<dbReference type="InterPro" id="IPR001471">
    <property type="entry name" value="AP2/ERF_dom"/>
</dbReference>
<dbReference type="EMBL" id="CM026423">
    <property type="protein sequence ID" value="KAG0583160.1"/>
    <property type="molecule type" value="Genomic_DNA"/>
</dbReference>
<dbReference type="PANTHER" id="PTHR31190:SF167">
    <property type="entry name" value="ETHYLENE-RESPONSIVE TRANSCRIPTION FACTOR ERF112"/>
    <property type="match status" value="1"/>
</dbReference>
<feature type="compositionally biased region" description="Low complexity" evidence="6">
    <location>
        <begin position="244"/>
        <end position="254"/>
    </location>
</feature>
<feature type="compositionally biased region" description="Low complexity" evidence="6">
    <location>
        <begin position="275"/>
        <end position="297"/>
    </location>
</feature>
<dbReference type="CDD" id="cd00018">
    <property type="entry name" value="AP2"/>
    <property type="match status" value="1"/>
</dbReference>
<name>A0A8T0IHD4_CERPU</name>
<feature type="region of interest" description="Disordered" evidence="6">
    <location>
        <begin position="1"/>
        <end position="34"/>
    </location>
</feature>
<evidence type="ECO:0000256" key="1">
    <source>
        <dbReference type="ARBA" id="ARBA00004123"/>
    </source>
</evidence>
<dbReference type="PRINTS" id="PR00367">
    <property type="entry name" value="ETHRSPELEMNT"/>
</dbReference>
<dbReference type="InterPro" id="IPR036955">
    <property type="entry name" value="AP2/ERF_dom_sf"/>
</dbReference>
<keyword evidence="9" id="KW-1185">Reference proteome</keyword>
<proteinExistence type="predicted"/>
<dbReference type="FunFam" id="3.30.730.10:FF:000001">
    <property type="entry name" value="Ethylene-responsive transcription factor 2"/>
    <property type="match status" value="1"/>
</dbReference>
<comment type="subcellular location">
    <subcellularLocation>
        <location evidence="1">Nucleus</location>
    </subcellularLocation>
</comment>
<dbReference type="GO" id="GO:0003700">
    <property type="term" value="F:DNA-binding transcription factor activity"/>
    <property type="evidence" value="ECO:0007669"/>
    <property type="project" value="InterPro"/>
</dbReference>
<organism evidence="8 9">
    <name type="scientific">Ceratodon purpureus</name>
    <name type="common">Fire moss</name>
    <name type="synonym">Dicranum purpureum</name>
    <dbReference type="NCBI Taxonomy" id="3225"/>
    <lineage>
        <taxon>Eukaryota</taxon>
        <taxon>Viridiplantae</taxon>
        <taxon>Streptophyta</taxon>
        <taxon>Embryophyta</taxon>
        <taxon>Bryophyta</taxon>
        <taxon>Bryophytina</taxon>
        <taxon>Bryopsida</taxon>
        <taxon>Dicranidae</taxon>
        <taxon>Pseudoditrichales</taxon>
        <taxon>Ditrichaceae</taxon>
        <taxon>Ceratodon</taxon>
    </lineage>
</organism>
<dbReference type="AlphaFoldDB" id="A0A8T0IHD4"/>
<dbReference type="GO" id="GO:0009873">
    <property type="term" value="P:ethylene-activated signaling pathway"/>
    <property type="evidence" value="ECO:0007669"/>
    <property type="project" value="InterPro"/>
</dbReference>
<gene>
    <name evidence="8" type="ORF">KC19_3G114200</name>
</gene>
<feature type="domain" description="AP2/ERF" evidence="7">
    <location>
        <begin position="178"/>
        <end position="235"/>
    </location>
</feature>
<sequence length="437" mass="48286">MLLCRPSMTDPSEYTTFPEMYRPPDPMSRRSMPNPVSEVSMMVHALTQAADPGSSSSSYGTHWPDTSRMMSSTQGPYSEYIDISRASAAPWRPVHDWNEQSQHSSSPSNTYDQNSPESGRYGEFSLHHHHSSSPPRTRESPMQRSGYELSEGFTDSRAAANENATLCNSPTEPAKKRKYRGVRQRPWGKWAAEIRDPKKAARVWLGTYDTAEEAAQAYDKAAKEFRGLRAKLNFPDGVHQGIGSSSRVSRRSASTPATESSVPQPPIIESHHRSLPNPSSWSNSSSHPPSSTGFSESAPATFTTAPQYSYSEPYYNQPWQDQGQHINVYPSDSHGYGQPLYSSTVDAYASTSAPFSVPSNSNSSEFDSYYMNRGESSAYGSQYSSYRDHLGNSSAPELSYEQIFEQQGDDGSGGSSGWQAPGNLSPGYDFPFYGRHS</sequence>
<dbReference type="InterPro" id="IPR016177">
    <property type="entry name" value="DNA-bd_dom_sf"/>
</dbReference>
<evidence type="ECO:0000256" key="3">
    <source>
        <dbReference type="ARBA" id="ARBA00023125"/>
    </source>
</evidence>
<feature type="region of interest" description="Disordered" evidence="6">
    <location>
        <begin position="47"/>
        <end position="74"/>
    </location>
</feature>
<keyword evidence="5" id="KW-0539">Nucleus</keyword>
<dbReference type="Pfam" id="PF00847">
    <property type="entry name" value="AP2"/>
    <property type="match status" value="1"/>
</dbReference>
<evidence type="ECO:0000256" key="6">
    <source>
        <dbReference type="SAM" id="MobiDB-lite"/>
    </source>
</evidence>
<evidence type="ECO:0000256" key="4">
    <source>
        <dbReference type="ARBA" id="ARBA00023163"/>
    </source>
</evidence>
<keyword evidence="2" id="KW-0805">Transcription regulation</keyword>
<protein>
    <recommendedName>
        <fullName evidence="7">AP2/ERF domain-containing protein</fullName>
    </recommendedName>
</protein>
<evidence type="ECO:0000313" key="8">
    <source>
        <dbReference type="EMBL" id="KAG0583160.1"/>
    </source>
</evidence>
<feature type="region of interest" description="Disordered" evidence="6">
    <location>
        <begin position="234"/>
        <end position="299"/>
    </location>
</feature>
<accession>A0A8T0IHD4</accession>
<dbReference type="SUPFAM" id="SSF54171">
    <property type="entry name" value="DNA-binding domain"/>
    <property type="match status" value="1"/>
</dbReference>
<dbReference type="GO" id="GO:0003677">
    <property type="term" value="F:DNA binding"/>
    <property type="evidence" value="ECO:0007669"/>
    <property type="project" value="UniProtKB-KW"/>
</dbReference>